<feature type="binding site" evidence="11">
    <location>
        <position position="64"/>
    </location>
    <ligand>
        <name>substrate</name>
    </ligand>
</feature>
<evidence type="ECO:0000256" key="2">
    <source>
        <dbReference type="ARBA" id="ARBA00022490"/>
    </source>
</evidence>
<reference evidence="13 14" key="1">
    <citation type="submission" date="2020-08" db="EMBL/GenBank/DDBJ databases">
        <title>Bridging the membrane lipid divide: bacteria of the FCB group superphylum have the potential to synthesize archaeal ether lipids.</title>
        <authorList>
            <person name="Villanueva L."/>
            <person name="Von Meijenfeldt F.A.B."/>
            <person name="Westbye A.B."/>
            <person name="Yadav S."/>
            <person name="Hopmans E.C."/>
            <person name="Dutilh B.E."/>
            <person name="Sinninghe Damste J.S."/>
        </authorList>
    </citation>
    <scope>NUCLEOTIDE SEQUENCE [LARGE SCALE GENOMIC DNA]</scope>
    <source>
        <strain evidence="13">NIOZ-UU100</strain>
    </source>
</reference>
<keyword evidence="2 11" id="KW-0963">Cytoplasm</keyword>
<dbReference type="AlphaFoldDB" id="A0A8J6NY51"/>
<comment type="caution">
    <text evidence="13">The sequence shown here is derived from an EMBL/GenBank/DDBJ whole genome shotgun (WGS) entry which is preliminary data.</text>
</comment>
<dbReference type="InterPro" id="IPR036962">
    <property type="entry name" value="Glyco_hydro_3_N_sf"/>
</dbReference>
<evidence type="ECO:0000313" key="14">
    <source>
        <dbReference type="Proteomes" id="UP000654401"/>
    </source>
</evidence>
<dbReference type="UniPathway" id="UPA00544"/>
<gene>
    <name evidence="11 13" type="primary">nagZ</name>
    <name evidence="13" type="ORF">H8D24_07775</name>
</gene>
<dbReference type="InterPro" id="IPR050226">
    <property type="entry name" value="NagZ_Beta-hexosaminidase"/>
</dbReference>
<dbReference type="PANTHER" id="PTHR30480">
    <property type="entry name" value="BETA-HEXOSAMINIDASE-RELATED"/>
    <property type="match status" value="1"/>
</dbReference>
<comment type="similarity">
    <text evidence="11">Belongs to the glycosyl hydrolase 3 family. NagZ subfamily.</text>
</comment>
<evidence type="ECO:0000256" key="8">
    <source>
        <dbReference type="ARBA" id="ARBA00023306"/>
    </source>
</evidence>
<feature type="binding site" evidence="11">
    <location>
        <position position="138"/>
    </location>
    <ligand>
        <name>substrate</name>
    </ligand>
</feature>
<feature type="active site" description="Proton donor/acceptor" evidence="11">
    <location>
        <position position="181"/>
    </location>
</feature>
<sequence length="349" mass="38648">MSLGPVMVDVDGIELSSEDRDLLTDPRVGGVILFSRNYHSPEQLTRLCDEIHNIRSPRLLIGVDHEGGRVQRFREEFTEIPPMARFGEKHDNNRKQAHLDTESAGWLMAIELLTCGVDFSFAPVLDLSHGVSGVIGDRAFHRKPEVVSSLAQSWMRGMHRAGMAAVGKHFPGHGGVKADSHVEVPVDDRSMADLMADDIIPFERMVQYGMEGVMPAHVYYSSIEPNHPAGFSRFWLQEVLRNRLNFSGAIFSDDLSMEGAGLIGGYQERAEAALEAGCDMVLVCNHRNHAVEVVDSLPVQGNPLGTARLVRLHGSTSISREDLIGSSHWQQAVERIHGMEGIHTEEMEL</sequence>
<protein>
    <recommendedName>
        <fullName evidence="11">Beta-hexosaminidase</fullName>
        <ecNumber evidence="11">3.2.1.52</ecNumber>
    </recommendedName>
    <alternativeName>
        <fullName evidence="11">Beta-N-acetylhexosaminidase</fullName>
    </alternativeName>
    <alternativeName>
        <fullName evidence="11">N-acetyl-beta-glucosaminidase</fullName>
    </alternativeName>
</protein>
<comment type="function">
    <text evidence="11">Plays a role in peptidoglycan recycling by cleaving the terminal beta-1,4-linked N-acetylglucosamine (GlcNAc) from peptide-linked peptidoglycan fragments, giving rise to free GlcNAc, anhydro-N-acetylmuramic acid and anhydro-N-acetylmuramic acid-linked peptides.</text>
</comment>
<evidence type="ECO:0000256" key="10">
    <source>
        <dbReference type="ARBA" id="ARBA00037880"/>
    </source>
</evidence>
<accession>A0A8J6NY51</accession>
<dbReference type="GO" id="GO:0008360">
    <property type="term" value="P:regulation of cell shape"/>
    <property type="evidence" value="ECO:0007669"/>
    <property type="project" value="UniProtKB-KW"/>
</dbReference>
<feature type="site" description="Important for catalytic activity" evidence="11">
    <location>
        <position position="179"/>
    </location>
</feature>
<evidence type="ECO:0000259" key="12">
    <source>
        <dbReference type="Pfam" id="PF00933"/>
    </source>
</evidence>
<feature type="domain" description="Glycoside hydrolase family 3 N-terminal" evidence="12">
    <location>
        <begin position="14"/>
        <end position="299"/>
    </location>
</feature>
<dbReference type="Proteomes" id="UP000654401">
    <property type="component" value="Unassembled WGS sequence"/>
</dbReference>
<evidence type="ECO:0000256" key="1">
    <source>
        <dbReference type="ARBA" id="ARBA00001231"/>
    </source>
</evidence>
<dbReference type="InterPro" id="IPR001764">
    <property type="entry name" value="Glyco_hydro_3_N"/>
</dbReference>
<comment type="subcellular location">
    <subcellularLocation>
        <location evidence="11">Cytoplasm</location>
    </subcellularLocation>
</comment>
<evidence type="ECO:0000256" key="7">
    <source>
        <dbReference type="ARBA" id="ARBA00023295"/>
    </source>
</evidence>
<evidence type="ECO:0000256" key="4">
    <source>
        <dbReference type="ARBA" id="ARBA00022801"/>
    </source>
</evidence>
<dbReference type="InterPro" id="IPR017853">
    <property type="entry name" value="GH"/>
</dbReference>
<keyword evidence="9 11" id="KW-0961">Cell wall biogenesis/degradation</keyword>
<organism evidence="13 14">
    <name type="scientific">Candidatus Thiopontia autotrophica</name>
    <dbReference type="NCBI Taxonomy" id="2841688"/>
    <lineage>
        <taxon>Bacteria</taxon>
        <taxon>Pseudomonadati</taxon>
        <taxon>Pseudomonadota</taxon>
        <taxon>Gammaproteobacteria</taxon>
        <taxon>Candidatus Thiopontia</taxon>
    </lineage>
</organism>
<keyword evidence="3 11" id="KW-0132">Cell division</keyword>
<dbReference type="NCBIfam" id="NF003740">
    <property type="entry name" value="PRK05337.1"/>
    <property type="match status" value="1"/>
</dbReference>
<keyword evidence="5 11" id="KW-0133">Cell shape</keyword>
<dbReference type="GO" id="GO:0005737">
    <property type="term" value="C:cytoplasm"/>
    <property type="evidence" value="ECO:0007669"/>
    <property type="project" value="UniProtKB-SubCell"/>
</dbReference>
<dbReference type="GO" id="GO:0071555">
    <property type="term" value="P:cell wall organization"/>
    <property type="evidence" value="ECO:0007669"/>
    <property type="project" value="UniProtKB-KW"/>
</dbReference>
<evidence type="ECO:0000256" key="11">
    <source>
        <dbReference type="HAMAP-Rule" id="MF_00364"/>
    </source>
</evidence>
<dbReference type="GO" id="GO:0005975">
    <property type="term" value="P:carbohydrate metabolic process"/>
    <property type="evidence" value="ECO:0007669"/>
    <property type="project" value="InterPro"/>
</dbReference>
<keyword evidence="7 11" id="KW-0326">Glycosidase</keyword>
<dbReference type="GO" id="GO:0051301">
    <property type="term" value="P:cell division"/>
    <property type="evidence" value="ECO:0007669"/>
    <property type="project" value="UniProtKB-KW"/>
</dbReference>
<dbReference type="GO" id="GO:0009252">
    <property type="term" value="P:peptidoglycan biosynthetic process"/>
    <property type="evidence" value="ECO:0007669"/>
    <property type="project" value="UniProtKB-KW"/>
</dbReference>
<keyword evidence="4 11" id="KW-0378">Hydrolase</keyword>
<evidence type="ECO:0000313" key="13">
    <source>
        <dbReference type="EMBL" id="MBC8520286.1"/>
    </source>
</evidence>
<dbReference type="FunFam" id="3.20.20.300:FF:000001">
    <property type="entry name" value="Beta-hexosaminidase"/>
    <property type="match status" value="1"/>
</dbReference>
<evidence type="ECO:0000256" key="3">
    <source>
        <dbReference type="ARBA" id="ARBA00022618"/>
    </source>
</evidence>
<dbReference type="SUPFAM" id="SSF51445">
    <property type="entry name" value="(Trans)glycosidases"/>
    <property type="match status" value="1"/>
</dbReference>
<dbReference type="PANTHER" id="PTHR30480:SF13">
    <property type="entry name" value="BETA-HEXOSAMINIDASE"/>
    <property type="match status" value="1"/>
</dbReference>
<keyword evidence="8 11" id="KW-0131">Cell cycle</keyword>
<dbReference type="Gene3D" id="3.20.20.300">
    <property type="entry name" value="Glycoside hydrolase, family 3, N-terminal domain"/>
    <property type="match status" value="1"/>
</dbReference>
<feature type="active site" description="Nucleophile" evidence="11">
    <location>
        <position position="253"/>
    </location>
</feature>
<feature type="binding site" evidence="11">
    <location>
        <begin position="168"/>
        <end position="169"/>
    </location>
    <ligand>
        <name>substrate</name>
    </ligand>
</feature>
<proteinExistence type="inferred from homology"/>
<comment type="catalytic activity">
    <reaction evidence="1 11">
        <text>Hydrolysis of terminal non-reducing N-acetyl-D-hexosamine residues in N-acetyl-beta-D-hexosaminides.</text>
        <dbReference type="EC" id="3.2.1.52"/>
    </reaction>
</comment>
<dbReference type="EC" id="3.2.1.52" evidence="11"/>
<feature type="binding site" evidence="11">
    <location>
        <position position="72"/>
    </location>
    <ligand>
        <name>substrate</name>
    </ligand>
</feature>
<dbReference type="EMBL" id="JACNFK010000037">
    <property type="protein sequence ID" value="MBC8520286.1"/>
    <property type="molecule type" value="Genomic_DNA"/>
</dbReference>
<dbReference type="GO" id="GO:0009254">
    <property type="term" value="P:peptidoglycan turnover"/>
    <property type="evidence" value="ECO:0007669"/>
    <property type="project" value="UniProtKB-UniRule"/>
</dbReference>
<dbReference type="HAMAP" id="MF_00364">
    <property type="entry name" value="NagZ"/>
    <property type="match status" value="1"/>
</dbReference>
<dbReference type="InterPro" id="IPR022956">
    <property type="entry name" value="Beta_hexosaminidase_bac"/>
</dbReference>
<evidence type="ECO:0000256" key="5">
    <source>
        <dbReference type="ARBA" id="ARBA00022960"/>
    </source>
</evidence>
<evidence type="ECO:0000256" key="9">
    <source>
        <dbReference type="ARBA" id="ARBA00023316"/>
    </source>
</evidence>
<dbReference type="Pfam" id="PF00933">
    <property type="entry name" value="Glyco_hydro_3"/>
    <property type="match status" value="1"/>
</dbReference>
<evidence type="ECO:0000256" key="6">
    <source>
        <dbReference type="ARBA" id="ARBA00022984"/>
    </source>
</evidence>
<keyword evidence="6 11" id="KW-0573">Peptidoglycan synthesis</keyword>
<comment type="pathway">
    <text evidence="10 11">Cell wall biogenesis; peptidoglycan recycling.</text>
</comment>
<dbReference type="GO" id="GO:0004563">
    <property type="term" value="F:beta-N-acetylhexosaminidase activity"/>
    <property type="evidence" value="ECO:0007669"/>
    <property type="project" value="UniProtKB-UniRule"/>
</dbReference>
<name>A0A8J6NY51_9GAMM</name>